<keyword evidence="1" id="KW-0812">Transmembrane</keyword>
<reference evidence="3 4" key="1">
    <citation type="journal article" date="2018" name="Front. Microbiol.">
        <title>Description and Comparative Genomics of Macrococcus caseolyticus subsp. hominis subsp. nov., Macrococcus goetzii sp. nov., Macrococcus epidermidis sp. nov., and Macrococcus bohemicus sp. nov., Novel Macrococci From Human Clinical Material With Virulence Potential and Suspected Uptake of Foreign DNA by Natural Transformation.</title>
        <authorList>
            <person name="Maslanova I."/>
            <person name="Wertheimer Z."/>
            <person name="Sedlacek I."/>
            <person name="Svec P."/>
            <person name="Indrakova A."/>
            <person name="Kovarovic V."/>
            <person name="Schumann P."/>
            <person name="Sproer C."/>
            <person name="Kralova S."/>
            <person name="Sedo O."/>
            <person name="Kristofova L."/>
            <person name="Vrbovska V."/>
            <person name="Fuzik T."/>
            <person name="Petras P."/>
            <person name="Zdrahal Z."/>
            <person name="Ruzickova V."/>
            <person name="Doskar J."/>
            <person name="Pantucek R."/>
        </authorList>
    </citation>
    <scope>NUCLEOTIDE SEQUENCE [LARGE SCALE GENOMIC DNA]</scope>
    <source>
        <strain evidence="3 4">CCM 4927</strain>
    </source>
</reference>
<evidence type="ECO:0000313" key="4">
    <source>
        <dbReference type="Proteomes" id="UP000229523"/>
    </source>
</evidence>
<evidence type="ECO:0000313" key="3">
    <source>
        <dbReference type="EMBL" id="RAI83056.1"/>
    </source>
</evidence>
<proteinExistence type="predicted"/>
<dbReference type="PANTHER" id="PTHR30336:SF4">
    <property type="entry name" value="ENVELOPE BIOGENESIS FACTOR ELYC"/>
    <property type="match status" value="1"/>
</dbReference>
<dbReference type="CDD" id="cd06259">
    <property type="entry name" value="YdcF-like"/>
    <property type="match status" value="1"/>
</dbReference>
<dbReference type="GO" id="GO:0005886">
    <property type="term" value="C:plasma membrane"/>
    <property type="evidence" value="ECO:0007669"/>
    <property type="project" value="TreeGrafter"/>
</dbReference>
<dbReference type="InterPro" id="IPR014729">
    <property type="entry name" value="Rossmann-like_a/b/a_fold"/>
</dbReference>
<protein>
    <submittedName>
        <fullName evidence="3">YdcF family protein</fullName>
    </submittedName>
</protein>
<comment type="caution">
    <text evidence="3">The sequence shown here is derived from an EMBL/GenBank/DDBJ whole genome shotgun (WGS) entry which is preliminary data.</text>
</comment>
<keyword evidence="1" id="KW-0472">Membrane</keyword>
<dbReference type="Pfam" id="PF02698">
    <property type="entry name" value="DUF218"/>
    <property type="match status" value="1"/>
</dbReference>
<dbReference type="InterPro" id="IPR051599">
    <property type="entry name" value="Cell_Envelope_Assoc"/>
</dbReference>
<dbReference type="PANTHER" id="PTHR30336">
    <property type="entry name" value="INNER MEMBRANE PROTEIN, PROBABLE PERMEASE"/>
    <property type="match status" value="1"/>
</dbReference>
<evidence type="ECO:0000259" key="2">
    <source>
        <dbReference type="Pfam" id="PF02698"/>
    </source>
</evidence>
<keyword evidence="1" id="KW-1133">Transmembrane helix</keyword>
<dbReference type="Gene3D" id="3.40.50.620">
    <property type="entry name" value="HUPs"/>
    <property type="match status" value="1"/>
</dbReference>
<dbReference type="GO" id="GO:0043164">
    <property type="term" value="P:Gram-negative-bacterium-type cell wall biogenesis"/>
    <property type="evidence" value="ECO:0007669"/>
    <property type="project" value="TreeGrafter"/>
</dbReference>
<dbReference type="EMBL" id="MJBI02000001">
    <property type="protein sequence ID" value="RAI83056.1"/>
    <property type="molecule type" value="Genomic_DNA"/>
</dbReference>
<keyword evidence="4" id="KW-1185">Reference proteome</keyword>
<feature type="domain" description="DUF218" evidence="2">
    <location>
        <begin position="41"/>
        <end position="148"/>
    </location>
</feature>
<dbReference type="RefSeq" id="WP_099580645.1">
    <property type="nucleotide sequence ID" value="NZ_MJBI02000001.1"/>
</dbReference>
<name>A0A2G5NNT2_9STAP</name>
<gene>
    <name evidence="3" type="ORF">BFS35_005030</name>
</gene>
<dbReference type="InterPro" id="IPR003848">
    <property type="entry name" value="DUF218"/>
</dbReference>
<organism evidence="3 4">
    <name type="scientific">Macrococcoides goetzii</name>
    <dbReference type="NCBI Taxonomy" id="1891097"/>
    <lineage>
        <taxon>Bacteria</taxon>
        <taxon>Bacillati</taxon>
        <taxon>Bacillota</taxon>
        <taxon>Bacilli</taxon>
        <taxon>Bacillales</taxon>
        <taxon>Staphylococcaceae</taxon>
        <taxon>Macrococcoides</taxon>
    </lineage>
</organism>
<accession>A0A2G5NNT2</accession>
<dbReference type="Proteomes" id="UP000229523">
    <property type="component" value="Unassembled WGS sequence"/>
</dbReference>
<dbReference type="AlphaFoldDB" id="A0A2G5NNT2"/>
<sequence>MKKKLFGIIGVLLLLVIIAVGIGIWSYNNVDHGDKPKKSDVIIMIDGGDSGRYTETGRFYEENYAPKVMISPAIEDKNGLNNVKAVEEAGVPSKAIIKEKKATSTWTNATETLKLMKAHNLKSALVVTSDYHATRTKLAYDRANKDYGYDISVVGVKSKDGLKWNEYQAGKDQAFREAYILPAYWLGLYKIIDL</sequence>
<dbReference type="GO" id="GO:0000270">
    <property type="term" value="P:peptidoglycan metabolic process"/>
    <property type="evidence" value="ECO:0007669"/>
    <property type="project" value="TreeGrafter"/>
</dbReference>
<evidence type="ECO:0000256" key="1">
    <source>
        <dbReference type="SAM" id="Phobius"/>
    </source>
</evidence>
<feature type="transmembrane region" description="Helical" evidence="1">
    <location>
        <begin position="5"/>
        <end position="27"/>
    </location>
</feature>